<evidence type="ECO:0000256" key="1">
    <source>
        <dbReference type="PIRSR" id="PIRSR000390-1"/>
    </source>
</evidence>
<protein>
    <submittedName>
        <fullName evidence="4">UDP-bacillosamine synthetase</fullName>
    </submittedName>
</protein>
<proteinExistence type="inferred from homology"/>
<name>A0A2P2DW60_9LEPT</name>
<keyword evidence="5" id="KW-1185">Reference proteome</keyword>
<reference evidence="4 5" key="1">
    <citation type="submission" date="2018-02" db="EMBL/GenBank/DDBJ databases">
        <title>Novel Leptospira species isolated from soil and water in Japan.</title>
        <authorList>
            <person name="Nakao R."/>
            <person name="Masuzawa T."/>
        </authorList>
    </citation>
    <scope>NUCLEOTIDE SEQUENCE [LARGE SCALE GENOMIC DNA]</scope>
    <source>
        <strain evidence="4 5">YH101</strain>
    </source>
</reference>
<dbReference type="InterPro" id="IPR000653">
    <property type="entry name" value="DegT/StrS_aminotransferase"/>
</dbReference>
<comment type="caution">
    <text evidence="4">The sequence shown here is derived from an EMBL/GenBank/DDBJ whole genome shotgun (WGS) entry which is preliminary data.</text>
</comment>
<dbReference type="PIRSF" id="PIRSF000390">
    <property type="entry name" value="PLP_StrS"/>
    <property type="match status" value="1"/>
</dbReference>
<gene>
    <name evidence="4" type="ORF">LPTSP4_03000</name>
</gene>
<dbReference type="InterPro" id="IPR026385">
    <property type="entry name" value="LegC-like"/>
</dbReference>
<dbReference type="InterPro" id="IPR015421">
    <property type="entry name" value="PyrdxlP-dep_Trfase_major"/>
</dbReference>
<dbReference type="SUPFAM" id="SSF53383">
    <property type="entry name" value="PLP-dependent transferases"/>
    <property type="match status" value="1"/>
</dbReference>
<dbReference type="EMBL" id="BFBB01000002">
    <property type="protein sequence ID" value="GBF48800.1"/>
    <property type="molecule type" value="Genomic_DNA"/>
</dbReference>
<dbReference type="PANTHER" id="PTHR30244">
    <property type="entry name" value="TRANSAMINASE"/>
    <property type="match status" value="1"/>
</dbReference>
<dbReference type="Proteomes" id="UP000245133">
    <property type="component" value="Unassembled WGS sequence"/>
</dbReference>
<dbReference type="GO" id="GO:0000271">
    <property type="term" value="P:polysaccharide biosynthetic process"/>
    <property type="evidence" value="ECO:0007669"/>
    <property type="project" value="TreeGrafter"/>
</dbReference>
<feature type="active site" description="Proton acceptor" evidence="1">
    <location>
        <position position="214"/>
    </location>
</feature>
<evidence type="ECO:0000313" key="4">
    <source>
        <dbReference type="EMBL" id="GBF48800.1"/>
    </source>
</evidence>
<dbReference type="PANTHER" id="PTHR30244:SF30">
    <property type="entry name" value="BLR5990 PROTEIN"/>
    <property type="match status" value="1"/>
</dbReference>
<dbReference type="NCBIfam" id="TIGR04181">
    <property type="entry name" value="NHT_00031"/>
    <property type="match status" value="1"/>
</dbReference>
<evidence type="ECO:0000256" key="3">
    <source>
        <dbReference type="RuleBase" id="RU004508"/>
    </source>
</evidence>
<organism evidence="4 5">
    <name type="scientific">Leptospira ryugenii</name>
    <dbReference type="NCBI Taxonomy" id="1917863"/>
    <lineage>
        <taxon>Bacteria</taxon>
        <taxon>Pseudomonadati</taxon>
        <taxon>Spirochaetota</taxon>
        <taxon>Spirochaetia</taxon>
        <taxon>Leptospirales</taxon>
        <taxon>Leptospiraceae</taxon>
        <taxon>Leptospira</taxon>
    </lineage>
</organism>
<dbReference type="Pfam" id="PF01041">
    <property type="entry name" value="DegT_DnrJ_EryC1"/>
    <property type="match status" value="1"/>
</dbReference>
<dbReference type="GO" id="GO:0030170">
    <property type="term" value="F:pyridoxal phosphate binding"/>
    <property type="evidence" value="ECO:0007669"/>
    <property type="project" value="TreeGrafter"/>
</dbReference>
<evidence type="ECO:0000313" key="5">
    <source>
        <dbReference type="Proteomes" id="UP000245133"/>
    </source>
</evidence>
<evidence type="ECO:0000256" key="2">
    <source>
        <dbReference type="PIRSR" id="PIRSR000390-2"/>
    </source>
</evidence>
<dbReference type="GO" id="GO:0008483">
    <property type="term" value="F:transaminase activity"/>
    <property type="evidence" value="ECO:0007669"/>
    <property type="project" value="TreeGrafter"/>
</dbReference>
<keyword evidence="2 3" id="KW-0663">Pyridoxal phosphate</keyword>
<dbReference type="AlphaFoldDB" id="A0A2P2DW60"/>
<accession>A0A2P2DW60</accession>
<dbReference type="RefSeq" id="WP_244594247.1">
    <property type="nucleotide sequence ID" value="NZ_BFBB01000002.1"/>
</dbReference>
<feature type="modified residue" description="N6-(pyridoxal phosphate)lysine" evidence="2">
    <location>
        <position position="214"/>
    </location>
</feature>
<comment type="similarity">
    <text evidence="3">Belongs to the DegT/DnrJ/EryC1 family.</text>
</comment>
<dbReference type="CDD" id="cd00616">
    <property type="entry name" value="AHBA_syn"/>
    <property type="match status" value="1"/>
</dbReference>
<sequence>MEKKIESLIRDYYQSNGDIPLHAPIFQGNEKAYTTQAIDSTFVSSVGVFVNEFENKIATYTNSQSAVATVNGTAALHASLVLSGVKSGDYVISQALTFVATCNAITYLEAEPIFIDVDIETLGLSPIALVNWLNENAEIRDSNCIYKKNGRKIAACVPMHTFGHPCKIDEIQKICYDWKIELVEDAAESLGSFYKGQHTGTFARFGTLSFNGNKIITTGGGGMILSKLEDGKLAKHITTTAKVPHKYDFFHDQIGYNYRMPNLNAALGLAQLEQLESFLIQKRHLATIYETFFKGTEFTFIKEPTHAKSNYWLNAILCENEEKKKHLLITLNQSGIFCRPAWKLMSSLPMFQNCISDGLRNSKWIEERLVNLPSSVK</sequence>
<dbReference type="Gene3D" id="3.40.640.10">
    <property type="entry name" value="Type I PLP-dependent aspartate aminotransferase-like (Major domain)"/>
    <property type="match status" value="1"/>
</dbReference>
<dbReference type="InterPro" id="IPR015424">
    <property type="entry name" value="PyrdxlP-dep_Trfase"/>
</dbReference>